<dbReference type="SUPFAM" id="SSF52518">
    <property type="entry name" value="Thiamin diphosphate-binding fold (THDP-binding)"/>
    <property type="match status" value="1"/>
</dbReference>
<dbReference type="AlphaFoldDB" id="A0A382FLB7"/>
<evidence type="ECO:0000256" key="1">
    <source>
        <dbReference type="ARBA" id="ARBA00001964"/>
    </source>
</evidence>
<dbReference type="Pfam" id="PF00456">
    <property type="entry name" value="Transketolase_N"/>
    <property type="match status" value="1"/>
</dbReference>
<evidence type="ECO:0000313" key="5">
    <source>
        <dbReference type="EMBL" id="SVB63906.1"/>
    </source>
</evidence>
<dbReference type="PANTHER" id="PTHR47514:SF1">
    <property type="entry name" value="TRANSKETOLASE N-TERMINAL SECTION-RELATED"/>
    <property type="match status" value="1"/>
</dbReference>
<gene>
    <name evidence="5" type="ORF">METZ01_LOCUS216760</name>
</gene>
<sequence length="221" mass="24668">MGLNYYQIKKKVLKARKLVIQATSIAGSGHPGGSFSMAEILGCLFFKHLRYDPKNPSWEERDKFILSKGHASPGLFSNMAVAGYFDTSEMKTLRQFGSRLQGHPDLKCPGVEFCGGSLGIGLSYSIGNALAAKLDGKDQRIYTIIGDGESDEGQVWEAAMTAAKYKVDNMTVILDRNFIQQDSYTEKVMPLDEELISDDLSEMWKDASRWKTGEKWLSFGW</sequence>
<evidence type="ECO:0000259" key="4">
    <source>
        <dbReference type="Pfam" id="PF00456"/>
    </source>
</evidence>
<dbReference type="InterPro" id="IPR005474">
    <property type="entry name" value="Transketolase_N"/>
</dbReference>
<reference evidence="5" key="1">
    <citation type="submission" date="2018-05" db="EMBL/GenBank/DDBJ databases">
        <authorList>
            <person name="Lanie J.A."/>
            <person name="Ng W.-L."/>
            <person name="Kazmierczak K.M."/>
            <person name="Andrzejewski T.M."/>
            <person name="Davidsen T.M."/>
            <person name="Wayne K.J."/>
            <person name="Tettelin H."/>
            <person name="Glass J.I."/>
            <person name="Rusch D."/>
            <person name="Podicherti R."/>
            <person name="Tsui H.-C.T."/>
            <person name="Winkler M.E."/>
        </authorList>
    </citation>
    <scope>NUCLEOTIDE SEQUENCE</scope>
</reference>
<proteinExistence type="inferred from homology"/>
<name>A0A382FLB7_9ZZZZ</name>
<dbReference type="PANTHER" id="PTHR47514">
    <property type="entry name" value="TRANSKETOLASE N-TERMINAL SECTION-RELATED"/>
    <property type="match status" value="1"/>
</dbReference>
<organism evidence="5">
    <name type="scientific">marine metagenome</name>
    <dbReference type="NCBI Taxonomy" id="408172"/>
    <lineage>
        <taxon>unclassified sequences</taxon>
        <taxon>metagenomes</taxon>
        <taxon>ecological metagenomes</taxon>
    </lineage>
</organism>
<comment type="similarity">
    <text evidence="2">Belongs to the transketolase family.</text>
</comment>
<dbReference type="EMBL" id="UINC01050666">
    <property type="protein sequence ID" value="SVB63906.1"/>
    <property type="molecule type" value="Genomic_DNA"/>
</dbReference>
<dbReference type="CDD" id="cd02012">
    <property type="entry name" value="TPP_TK"/>
    <property type="match status" value="1"/>
</dbReference>
<feature type="domain" description="Transketolase N-terminal" evidence="4">
    <location>
        <begin position="11"/>
        <end position="189"/>
    </location>
</feature>
<evidence type="ECO:0000256" key="2">
    <source>
        <dbReference type="ARBA" id="ARBA00007131"/>
    </source>
</evidence>
<dbReference type="Gene3D" id="3.40.50.970">
    <property type="match status" value="1"/>
</dbReference>
<dbReference type="InterPro" id="IPR029061">
    <property type="entry name" value="THDP-binding"/>
</dbReference>
<feature type="non-terminal residue" evidence="5">
    <location>
        <position position="221"/>
    </location>
</feature>
<accession>A0A382FLB7</accession>
<keyword evidence="3" id="KW-0786">Thiamine pyrophosphate</keyword>
<protein>
    <recommendedName>
        <fullName evidence="4">Transketolase N-terminal domain-containing protein</fullName>
    </recommendedName>
</protein>
<evidence type="ECO:0000256" key="3">
    <source>
        <dbReference type="ARBA" id="ARBA00023052"/>
    </source>
</evidence>
<comment type="cofactor">
    <cofactor evidence="1">
        <name>thiamine diphosphate</name>
        <dbReference type="ChEBI" id="CHEBI:58937"/>
    </cofactor>
</comment>